<dbReference type="Gene3D" id="3.10.450.50">
    <property type="match status" value="1"/>
</dbReference>
<keyword evidence="3" id="KW-1185">Reference proteome</keyword>
<dbReference type="Proteomes" id="UP000254968">
    <property type="component" value="Unassembled WGS sequence"/>
</dbReference>
<protein>
    <recommendedName>
        <fullName evidence="1">SnoaL-like domain-containing protein</fullName>
    </recommendedName>
</protein>
<sequence length="140" mass="16497">MLSISNLLSKFATSFDIKDWQGLEDTLADDIYCNYHDLRDEIRTYSKKDYVDSRKAALAHLQTQHFFSNLEIHCQGSTTYCRLNALIYRKSRDGKQFNSHVIYNFILTKTQHNDWKIKEIKQIVLWNEGDPLIHQGLNQV</sequence>
<reference evidence="2 3" key="1">
    <citation type="submission" date="2018-06" db="EMBL/GenBank/DDBJ databases">
        <authorList>
            <consortium name="Pathogen Informatics"/>
            <person name="Doyle S."/>
        </authorList>
    </citation>
    <scope>NUCLEOTIDE SEQUENCE [LARGE SCALE GENOMIC DNA]</scope>
    <source>
        <strain evidence="2 3">NCTC13315</strain>
    </source>
</reference>
<evidence type="ECO:0000313" key="3">
    <source>
        <dbReference type="Proteomes" id="UP000254968"/>
    </source>
</evidence>
<dbReference type="EMBL" id="UGNV01000001">
    <property type="protein sequence ID" value="STX29935.1"/>
    <property type="molecule type" value="Genomic_DNA"/>
</dbReference>
<gene>
    <name evidence="2" type="ORF">NCTC13315_02495</name>
</gene>
<evidence type="ECO:0000259" key="1">
    <source>
        <dbReference type="Pfam" id="PF13577"/>
    </source>
</evidence>
<dbReference type="OrthoDB" id="2860904at2"/>
<dbReference type="InterPro" id="IPR037401">
    <property type="entry name" value="SnoaL-like"/>
</dbReference>
<dbReference type="RefSeq" id="WP_115303610.1">
    <property type="nucleotide sequence ID" value="NZ_CAAAHO010000005.1"/>
</dbReference>
<name>A0A378I5D5_9GAMM</name>
<dbReference type="SUPFAM" id="SSF54427">
    <property type="entry name" value="NTF2-like"/>
    <property type="match status" value="1"/>
</dbReference>
<feature type="domain" description="SnoaL-like" evidence="1">
    <location>
        <begin position="3"/>
        <end position="120"/>
    </location>
</feature>
<dbReference type="InterPro" id="IPR032710">
    <property type="entry name" value="NTF2-like_dom_sf"/>
</dbReference>
<accession>A0A378I5D5</accession>
<dbReference type="Pfam" id="PF13577">
    <property type="entry name" value="SnoaL_4"/>
    <property type="match status" value="1"/>
</dbReference>
<evidence type="ECO:0000313" key="2">
    <source>
        <dbReference type="EMBL" id="STX29935.1"/>
    </source>
</evidence>
<proteinExistence type="predicted"/>
<dbReference type="AlphaFoldDB" id="A0A378I5D5"/>
<organism evidence="2 3">
    <name type="scientific">Legionella beliardensis</name>
    <dbReference type="NCBI Taxonomy" id="91822"/>
    <lineage>
        <taxon>Bacteria</taxon>
        <taxon>Pseudomonadati</taxon>
        <taxon>Pseudomonadota</taxon>
        <taxon>Gammaproteobacteria</taxon>
        <taxon>Legionellales</taxon>
        <taxon>Legionellaceae</taxon>
        <taxon>Legionella</taxon>
    </lineage>
</organism>